<keyword evidence="4" id="KW-1133">Transmembrane helix</keyword>
<evidence type="ECO:0000256" key="4">
    <source>
        <dbReference type="SAM" id="Phobius"/>
    </source>
</evidence>
<sequence>MNIGYCGICLGNFRTTEMAVLRNCGHSFHRKCISQAIQIKKECPFCRAHNNSEDNLITTIDDESEEDDKHWEKLKKFVKIAGIAAVCAIFAFLCYLYWPLIVPFAGRIACFALKLIKGLGNFLKTHLPEMLAGIYTNTYVRFHYELEMIPDGSRPYYFRIDRAGQSNAMKRKIRDAQLGSDASTANENTDHEA</sequence>
<evidence type="ECO:0000259" key="5">
    <source>
        <dbReference type="PROSITE" id="PS50089"/>
    </source>
</evidence>
<dbReference type="SMART" id="SM00184">
    <property type="entry name" value="RING"/>
    <property type="match status" value="1"/>
</dbReference>
<dbReference type="Proteomes" id="UP000887561">
    <property type="component" value="Unplaced"/>
</dbReference>
<keyword evidence="4" id="KW-0472">Membrane</keyword>
<reference evidence="7" key="1">
    <citation type="submission" date="2022-11" db="UniProtKB">
        <authorList>
            <consortium name="WormBaseParasite"/>
        </authorList>
    </citation>
    <scope>IDENTIFICATION</scope>
</reference>
<dbReference type="SUPFAM" id="SSF57850">
    <property type="entry name" value="RING/U-box"/>
    <property type="match status" value="1"/>
</dbReference>
<proteinExistence type="predicted"/>
<dbReference type="Gene3D" id="3.30.40.10">
    <property type="entry name" value="Zinc/RING finger domain, C3HC4 (zinc finger)"/>
    <property type="match status" value="1"/>
</dbReference>
<keyword evidence="4" id="KW-0812">Transmembrane</keyword>
<feature type="domain" description="RING-type" evidence="5">
    <location>
        <begin position="6"/>
        <end position="47"/>
    </location>
</feature>
<keyword evidence="6" id="KW-1185">Reference proteome</keyword>
<dbReference type="GO" id="GO:0008270">
    <property type="term" value="F:zinc ion binding"/>
    <property type="evidence" value="ECO:0007669"/>
    <property type="project" value="UniProtKB-KW"/>
</dbReference>
<accession>A0A915LW86</accession>
<dbReference type="InterPro" id="IPR013083">
    <property type="entry name" value="Znf_RING/FYVE/PHD"/>
</dbReference>
<dbReference type="PROSITE" id="PS50089">
    <property type="entry name" value="ZF_RING_2"/>
    <property type="match status" value="1"/>
</dbReference>
<evidence type="ECO:0000256" key="2">
    <source>
        <dbReference type="ARBA" id="ARBA00022833"/>
    </source>
</evidence>
<organism evidence="6 7">
    <name type="scientific">Meloidogyne javanica</name>
    <name type="common">Root-knot nematode worm</name>
    <dbReference type="NCBI Taxonomy" id="6303"/>
    <lineage>
        <taxon>Eukaryota</taxon>
        <taxon>Metazoa</taxon>
        <taxon>Ecdysozoa</taxon>
        <taxon>Nematoda</taxon>
        <taxon>Chromadorea</taxon>
        <taxon>Rhabditida</taxon>
        <taxon>Tylenchina</taxon>
        <taxon>Tylenchomorpha</taxon>
        <taxon>Tylenchoidea</taxon>
        <taxon>Meloidogynidae</taxon>
        <taxon>Meloidogyninae</taxon>
        <taxon>Meloidogyne</taxon>
        <taxon>Meloidogyne incognita group</taxon>
    </lineage>
</organism>
<evidence type="ECO:0000256" key="3">
    <source>
        <dbReference type="PROSITE-ProRule" id="PRU00175"/>
    </source>
</evidence>
<dbReference type="InterPro" id="IPR047126">
    <property type="entry name" value="RNF141-like"/>
</dbReference>
<keyword evidence="2" id="KW-0862">Zinc</keyword>
<evidence type="ECO:0000313" key="7">
    <source>
        <dbReference type="WBParaSite" id="scaffold1828_cov217.g3708"/>
    </source>
</evidence>
<keyword evidence="1 3" id="KW-0479">Metal-binding</keyword>
<dbReference type="Pfam" id="PF13639">
    <property type="entry name" value="zf-RING_2"/>
    <property type="match status" value="1"/>
</dbReference>
<dbReference type="WBParaSite" id="scaffold1828_cov217.g3708">
    <property type="protein sequence ID" value="scaffold1828_cov217.g3708"/>
    <property type="gene ID" value="scaffold1828_cov217.g3708"/>
</dbReference>
<evidence type="ECO:0000313" key="6">
    <source>
        <dbReference type="Proteomes" id="UP000887561"/>
    </source>
</evidence>
<dbReference type="PANTHER" id="PTHR12109:SF5">
    <property type="entry name" value="RING-TYPE DOMAIN-CONTAINING PROTEIN"/>
    <property type="match status" value="1"/>
</dbReference>
<dbReference type="AlphaFoldDB" id="A0A915LW86"/>
<keyword evidence="1 3" id="KW-0863">Zinc-finger</keyword>
<protein>
    <submittedName>
        <fullName evidence="7">RING-type domain-containing protein</fullName>
    </submittedName>
</protein>
<dbReference type="PANTHER" id="PTHR12109">
    <property type="entry name" value="RING FINGER PROTEIN 141-RELATED"/>
    <property type="match status" value="1"/>
</dbReference>
<name>A0A915LW86_MELJA</name>
<evidence type="ECO:0000256" key="1">
    <source>
        <dbReference type="ARBA" id="ARBA00022771"/>
    </source>
</evidence>
<feature type="transmembrane region" description="Helical" evidence="4">
    <location>
        <begin position="77"/>
        <end position="98"/>
    </location>
</feature>
<dbReference type="InterPro" id="IPR001841">
    <property type="entry name" value="Znf_RING"/>
</dbReference>